<dbReference type="AlphaFoldDB" id="A0A8D8YLH1"/>
<evidence type="ECO:0000256" key="1">
    <source>
        <dbReference type="SAM" id="MobiDB-lite"/>
    </source>
</evidence>
<sequence length="175" mass="19771">MFGSRRQRKLSVISSEANQSRRNCTRRGVQRIICIRRTPVWPRRSSPLSRREKVSAAPPTSSVVPPLRPLISKPYTTPAPLIAARGLTVWEEAPITGTVGIPTQTQLVGLVPSGRDKPVTNCIVMPCLLHCHFSCRSFHLQSYRGKQSKVTGMWYHVGMWYGFLDFIRKFPQKGI</sequence>
<organism evidence="2">
    <name type="scientific">Cacopsylla melanoneura</name>
    <dbReference type="NCBI Taxonomy" id="428564"/>
    <lineage>
        <taxon>Eukaryota</taxon>
        <taxon>Metazoa</taxon>
        <taxon>Ecdysozoa</taxon>
        <taxon>Arthropoda</taxon>
        <taxon>Hexapoda</taxon>
        <taxon>Insecta</taxon>
        <taxon>Pterygota</taxon>
        <taxon>Neoptera</taxon>
        <taxon>Paraneoptera</taxon>
        <taxon>Hemiptera</taxon>
        <taxon>Sternorrhyncha</taxon>
        <taxon>Psylloidea</taxon>
        <taxon>Psyllidae</taxon>
        <taxon>Psyllinae</taxon>
        <taxon>Cacopsylla</taxon>
    </lineage>
</organism>
<reference evidence="2" key="1">
    <citation type="submission" date="2021-05" db="EMBL/GenBank/DDBJ databases">
        <authorList>
            <person name="Alioto T."/>
            <person name="Alioto T."/>
            <person name="Gomez Garrido J."/>
        </authorList>
    </citation>
    <scope>NUCLEOTIDE SEQUENCE</scope>
</reference>
<evidence type="ECO:0000313" key="2">
    <source>
        <dbReference type="EMBL" id="CAG6730749.1"/>
    </source>
</evidence>
<proteinExistence type="predicted"/>
<accession>A0A8D8YLH1</accession>
<feature type="region of interest" description="Disordered" evidence="1">
    <location>
        <begin position="1"/>
        <end position="20"/>
    </location>
</feature>
<dbReference type="EMBL" id="HBUF01382222">
    <property type="protein sequence ID" value="CAG6730749.1"/>
    <property type="molecule type" value="Transcribed_RNA"/>
</dbReference>
<protein>
    <submittedName>
        <fullName evidence="2">Uncharacterized protein</fullName>
    </submittedName>
</protein>
<name>A0A8D8YLH1_9HEMI</name>